<protein>
    <submittedName>
        <fullName evidence="2">IS630 family transposase</fullName>
    </submittedName>
</protein>
<evidence type="ECO:0000313" key="3">
    <source>
        <dbReference type="Proteomes" id="UP001348149"/>
    </source>
</evidence>
<organism evidence="2 3">
    <name type="scientific">Mesobacterium hydrothermale</name>
    <dbReference type="NCBI Taxonomy" id="3111907"/>
    <lineage>
        <taxon>Bacteria</taxon>
        <taxon>Pseudomonadati</taxon>
        <taxon>Pseudomonadota</taxon>
        <taxon>Alphaproteobacteria</taxon>
        <taxon>Rhodobacterales</taxon>
        <taxon>Roseobacteraceae</taxon>
        <taxon>Mesobacterium</taxon>
    </lineage>
</organism>
<comment type="caution">
    <text evidence="2">The sequence shown here is derived from an EMBL/GenBank/DDBJ whole genome shotgun (WGS) entry which is preliminary data.</text>
</comment>
<dbReference type="InterPro" id="IPR038717">
    <property type="entry name" value="Tc1-like_DDE_dom"/>
</dbReference>
<reference evidence="2 3" key="1">
    <citation type="submission" date="2024-01" db="EMBL/GenBank/DDBJ databases">
        <title>Mesobacterium rodlantinim sp. nov., isolated from shallow sea hydrothermal systems off Kueishantao Island.</title>
        <authorList>
            <person name="Su Z."/>
            <person name="Tang K."/>
        </authorList>
    </citation>
    <scope>NUCLEOTIDE SEQUENCE [LARGE SCALE GENOMIC DNA]</scope>
    <source>
        <strain evidence="2 3">TK19101</strain>
    </source>
</reference>
<evidence type="ECO:0000259" key="1">
    <source>
        <dbReference type="Pfam" id="PF13358"/>
    </source>
</evidence>
<accession>A0ABU6HH58</accession>
<gene>
    <name evidence="2" type="ORF">VK792_05840</name>
</gene>
<sequence length="150" mass="17472">TTLFAALNVLDGSVIGRNMQRHRHQEFIRFLNQIERDVPKGKSVHVILDNYCTHKHSKVRAWLARHPRWTFHFIPTSSSWLNAVEGFFAKLTRRRLKHGVFHSVVDLQAAINRFIAEHNATEAKPFVWRADPNDIIAARNRGFQMLDSIH</sequence>
<dbReference type="InterPro" id="IPR036397">
    <property type="entry name" value="RNaseH_sf"/>
</dbReference>
<dbReference type="Proteomes" id="UP001348149">
    <property type="component" value="Unassembled WGS sequence"/>
</dbReference>
<proteinExistence type="predicted"/>
<dbReference type="Gene3D" id="3.30.420.10">
    <property type="entry name" value="Ribonuclease H-like superfamily/Ribonuclease H"/>
    <property type="match status" value="1"/>
</dbReference>
<feature type="domain" description="Tc1-like transposase DDE" evidence="1">
    <location>
        <begin position="2"/>
        <end position="107"/>
    </location>
</feature>
<evidence type="ECO:0000313" key="2">
    <source>
        <dbReference type="EMBL" id="MEC3860798.1"/>
    </source>
</evidence>
<feature type="non-terminal residue" evidence="2">
    <location>
        <position position="1"/>
    </location>
</feature>
<name>A0ABU6HH58_9RHOB</name>
<dbReference type="EMBL" id="JAYLLH010000005">
    <property type="protein sequence ID" value="MEC3860798.1"/>
    <property type="molecule type" value="Genomic_DNA"/>
</dbReference>
<dbReference type="RefSeq" id="WP_326296420.1">
    <property type="nucleotide sequence ID" value="NZ_JAYLLH010000005.1"/>
</dbReference>
<keyword evidence="3" id="KW-1185">Reference proteome</keyword>
<dbReference type="Pfam" id="PF13358">
    <property type="entry name" value="DDE_3"/>
    <property type="match status" value="1"/>
</dbReference>
<dbReference type="NCBIfam" id="NF033545">
    <property type="entry name" value="transpos_IS630"/>
    <property type="match status" value="1"/>
</dbReference>
<dbReference type="InterPro" id="IPR047655">
    <property type="entry name" value="Transpos_IS630-like"/>
</dbReference>